<dbReference type="InterPro" id="IPR004358">
    <property type="entry name" value="Sig_transdc_His_kin-like_C"/>
</dbReference>
<protein>
    <recommendedName>
        <fullName evidence="2">histidine kinase</fullName>
        <ecNumber evidence="2">2.7.13.3</ecNumber>
    </recommendedName>
</protein>
<evidence type="ECO:0000256" key="5">
    <source>
        <dbReference type="ARBA" id="ARBA00022777"/>
    </source>
</evidence>
<dbReference type="InterPro" id="IPR036097">
    <property type="entry name" value="HisK_dim/P_sf"/>
</dbReference>
<dbReference type="PANTHER" id="PTHR43711:SF1">
    <property type="entry name" value="HISTIDINE KINASE 1"/>
    <property type="match status" value="1"/>
</dbReference>
<dbReference type="Pfam" id="PF01590">
    <property type="entry name" value="GAF"/>
    <property type="match status" value="1"/>
</dbReference>
<dbReference type="InterPro" id="IPR003018">
    <property type="entry name" value="GAF"/>
</dbReference>
<evidence type="ECO:0000256" key="4">
    <source>
        <dbReference type="ARBA" id="ARBA00022679"/>
    </source>
</evidence>
<evidence type="ECO:0000313" key="8">
    <source>
        <dbReference type="EMBL" id="MCW6511549.1"/>
    </source>
</evidence>
<dbReference type="InterPro" id="IPR029016">
    <property type="entry name" value="GAF-like_dom_sf"/>
</dbReference>
<accession>A0AA41YZR2</accession>
<keyword evidence="9" id="KW-1185">Reference proteome</keyword>
<dbReference type="Pfam" id="PF00512">
    <property type="entry name" value="HisKA"/>
    <property type="match status" value="1"/>
</dbReference>
<dbReference type="InterPro" id="IPR003661">
    <property type="entry name" value="HisK_dim/P_dom"/>
</dbReference>
<comment type="catalytic activity">
    <reaction evidence="1">
        <text>ATP + protein L-histidine = ADP + protein N-phospho-L-histidine.</text>
        <dbReference type="EC" id="2.7.13.3"/>
    </reaction>
</comment>
<keyword evidence="3" id="KW-0597">Phosphoprotein</keyword>
<keyword evidence="4" id="KW-0808">Transferase</keyword>
<dbReference type="CDD" id="cd00075">
    <property type="entry name" value="HATPase"/>
    <property type="match status" value="1"/>
</dbReference>
<dbReference type="AlphaFoldDB" id="A0AA41YZR2"/>
<dbReference type="CDD" id="cd00082">
    <property type="entry name" value="HisKA"/>
    <property type="match status" value="1"/>
</dbReference>
<dbReference type="EC" id="2.7.13.3" evidence="2"/>
<evidence type="ECO:0000256" key="6">
    <source>
        <dbReference type="ARBA" id="ARBA00023012"/>
    </source>
</evidence>
<gene>
    <name evidence="8" type="ORF">M8523_26600</name>
</gene>
<dbReference type="Pfam" id="PF02518">
    <property type="entry name" value="HATPase_c"/>
    <property type="match status" value="1"/>
</dbReference>
<dbReference type="PROSITE" id="PS50109">
    <property type="entry name" value="HIS_KIN"/>
    <property type="match status" value="1"/>
</dbReference>
<sequence>MEPDEKFNADIELVSRIKAIPTILDVVCLTTGLGFAAVARVTEDSWIACGVRDTIEFGLQPGGELKLDTTICNDIRQTRKLVVIDNVVDDPEFCNHPTPAMYGFQSYISVPITLPDGTFFGTLCGIDAKPIRLNTPATIGMFTLYAEMIGFQLQAHLNLTASAAILLDERRTSELREQFIAVLGHDLRNPLAAIGGGVELIAKTPLNDRAAKIVPMVQSSIARMAGLIDNVMDFARGRLGTGLTLTRAKWDVASLIGQVVSELQSSQPDRLIQTELGLDGPVDCDGSRLSQLVSNLVANALTHGAAESPVHVTAIAKNGILVICVSNAGEQIPPAALERLFEPFERGAMKPSQQGLGLGLYIATQIAKAHGGALSADSTPEETRFVFRMPLT</sequence>
<keyword evidence="6" id="KW-0902">Two-component regulatory system</keyword>
<comment type="caution">
    <text evidence="8">The sequence shown here is derived from an EMBL/GenBank/DDBJ whole genome shotgun (WGS) entry which is preliminary data.</text>
</comment>
<dbReference type="SMART" id="SM00387">
    <property type="entry name" value="HATPase_c"/>
    <property type="match status" value="1"/>
</dbReference>
<proteinExistence type="predicted"/>
<feature type="domain" description="Histidine kinase" evidence="7">
    <location>
        <begin position="182"/>
        <end position="392"/>
    </location>
</feature>
<dbReference type="SUPFAM" id="SSF47384">
    <property type="entry name" value="Homodimeric domain of signal transducing histidine kinase"/>
    <property type="match status" value="1"/>
</dbReference>
<dbReference type="InterPro" id="IPR005467">
    <property type="entry name" value="His_kinase_dom"/>
</dbReference>
<dbReference type="SMART" id="SM00388">
    <property type="entry name" value="HisKA"/>
    <property type="match status" value="1"/>
</dbReference>
<reference evidence="8" key="1">
    <citation type="submission" date="2022-05" db="EMBL/GenBank/DDBJ databases">
        <authorList>
            <person name="Pankratov T."/>
        </authorList>
    </citation>
    <scope>NUCLEOTIDE SEQUENCE</scope>
    <source>
        <strain evidence="8">BP6-180914</strain>
    </source>
</reference>
<dbReference type="PRINTS" id="PR00344">
    <property type="entry name" value="BCTRLSENSOR"/>
</dbReference>
<dbReference type="GO" id="GO:0000155">
    <property type="term" value="F:phosphorelay sensor kinase activity"/>
    <property type="evidence" value="ECO:0007669"/>
    <property type="project" value="InterPro"/>
</dbReference>
<name>A0AA41YZR2_9HYPH</name>
<evidence type="ECO:0000259" key="7">
    <source>
        <dbReference type="PROSITE" id="PS50109"/>
    </source>
</evidence>
<dbReference type="SUPFAM" id="SSF55874">
    <property type="entry name" value="ATPase domain of HSP90 chaperone/DNA topoisomerase II/histidine kinase"/>
    <property type="match status" value="1"/>
</dbReference>
<evidence type="ECO:0000256" key="3">
    <source>
        <dbReference type="ARBA" id="ARBA00022553"/>
    </source>
</evidence>
<dbReference type="SUPFAM" id="SSF55781">
    <property type="entry name" value="GAF domain-like"/>
    <property type="match status" value="1"/>
</dbReference>
<dbReference type="InterPro" id="IPR036890">
    <property type="entry name" value="HATPase_C_sf"/>
</dbReference>
<evidence type="ECO:0000313" key="9">
    <source>
        <dbReference type="Proteomes" id="UP001165667"/>
    </source>
</evidence>
<dbReference type="PANTHER" id="PTHR43711">
    <property type="entry name" value="TWO-COMPONENT HISTIDINE KINASE"/>
    <property type="match status" value="1"/>
</dbReference>
<evidence type="ECO:0000256" key="1">
    <source>
        <dbReference type="ARBA" id="ARBA00000085"/>
    </source>
</evidence>
<dbReference type="Gene3D" id="3.30.450.40">
    <property type="match status" value="1"/>
</dbReference>
<dbReference type="SMART" id="SM00065">
    <property type="entry name" value="GAF"/>
    <property type="match status" value="1"/>
</dbReference>
<dbReference type="EMBL" id="JAMOIM010000028">
    <property type="protein sequence ID" value="MCW6511549.1"/>
    <property type="molecule type" value="Genomic_DNA"/>
</dbReference>
<keyword evidence="5 8" id="KW-0418">Kinase</keyword>
<dbReference type="InterPro" id="IPR050736">
    <property type="entry name" value="Sensor_HK_Regulatory"/>
</dbReference>
<organism evidence="8 9">
    <name type="scientific">Lichenifustis flavocetrariae</name>
    <dbReference type="NCBI Taxonomy" id="2949735"/>
    <lineage>
        <taxon>Bacteria</taxon>
        <taxon>Pseudomonadati</taxon>
        <taxon>Pseudomonadota</taxon>
        <taxon>Alphaproteobacteria</taxon>
        <taxon>Hyphomicrobiales</taxon>
        <taxon>Lichenihabitantaceae</taxon>
        <taxon>Lichenifustis</taxon>
    </lineage>
</organism>
<dbReference type="Proteomes" id="UP001165667">
    <property type="component" value="Unassembled WGS sequence"/>
</dbReference>
<evidence type="ECO:0000256" key="2">
    <source>
        <dbReference type="ARBA" id="ARBA00012438"/>
    </source>
</evidence>
<dbReference type="InterPro" id="IPR003594">
    <property type="entry name" value="HATPase_dom"/>
</dbReference>
<dbReference type="Gene3D" id="1.10.287.130">
    <property type="match status" value="1"/>
</dbReference>
<dbReference type="Gene3D" id="3.30.565.10">
    <property type="entry name" value="Histidine kinase-like ATPase, C-terminal domain"/>
    <property type="match status" value="1"/>
</dbReference>
<dbReference type="RefSeq" id="WP_282587926.1">
    <property type="nucleotide sequence ID" value="NZ_JAMOIM010000028.1"/>
</dbReference>